<dbReference type="InterPro" id="IPR050638">
    <property type="entry name" value="AA-Vitamin_Transporters"/>
</dbReference>
<keyword evidence="4 6" id="KW-1133">Transmembrane helix</keyword>
<feature type="transmembrane region" description="Helical" evidence="6">
    <location>
        <begin position="258"/>
        <end position="277"/>
    </location>
</feature>
<dbReference type="AlphaFoldDB" id="A0A545TXN9"/>
<keyword evidence="3 6" id="KW-0812">Transmembrane</keyword>
<feature type="transmembrane region" description="Helical" evidence="6">
    <location>
        <begin position="105"/>
        <end position="126"/>
    </location>
</feature>
<comment type="similarity">
    <text evidence="2">Belongs to the EamA transporter family.</text>
</comment>
<reference evidence="8 9" key="1">
    <citation type="submission" date="2019-06" db="EMBL/GenBank/DDBJ databases">
        <title>Whole genome sequence for Rhodospirillaceae sp. R148.</title>
        <authorList>
            <person name="Wang G."/>
        </authorList>
    </citation>
    <scope>NUCLEOTIDE SEQUENCE [LARGE SCALE GENOMIC DNA]</scope>
    <source>
        <strain evidence="8 9">R148</strain>
    </source>
</reference>
<dbReference type="GO" id="GO:0016020">
    <property type="term" value="C:membrane"/>
    <property type="evidence" value="ECO:0007669"/>
    <property type="project" value="UniProtKB-SubCell"/>
</dbReference>
<evidence type="ECO:0000259" key="7">
    <source>
        <dbReference type="Pfam" id="PF00892"/>
    </source>
</evidence>
<dbReference type="OrthoDB" id="5812248at2"/>
<keyword evidence="5 6" id="KW-0472">Membrane</keyword>
<evidence type="ECO:0000256" key="3">
    <source>
        <dbReference type="ARBA" id="ARBA00022692"/>
    </source>
</evidence>
<dbReference type="EMBL" id="VHSH01000002">
    <property type="protein sequence ID" value="TQV81941.1"/>
    <property type="molecule type" value="Genomic_DNA"/>
</dbReference>
<gene>
    <name evidence="8" type="ORF">FKG95_06825</name>
</gene>
<dbReference type="Pfam" id="PF00892">
    <property type="entry name" value="EamA"/>
    <property type="match status" value="2"/>
</dbReference>
<feature type="transmembrane region" description="Helical" evidence="6">
    <location>
        <begin position="78"/>
        <end position="99"/>
    </location>
</feature>
<feature type="transmembrane region" description="Helical" evidence="6">
    <location>
        <begin position="228"/>
        <end position="246"/>
    </location>
</feature>
<evidence type="ECO:0000256" key="1">
    <source>
        <dbReference type="ARBA" id="ARBA00004141"/>
    </source>
</evidence>
<dbReference type="PANTHER" id="PTHR32322:SF2">
    <property type="entry name" value="EAMA DOMAIN-CONTAINING PROTEIN"/>
    <property type="match status" value="1"/>
</dbReference>
<feature type="domain" description="EamA" evidence="7">
    <location>
        <begin position="164"/>
        <end position="298"/>
    </location>
</feature>
<dbReference type="PANTHER" id="PTHR32322">
    <property type="entry name" value="INNER MEMBRANE TRANSPORTER"/>
    <property type="match status" value="1"/>
</dbReference>
<sequence>MTERSSDSLSALPVGWRDHGRMLVATLLIATSFPVVAAIADGLDSLVLTFLRFLVASLLFLPIAVFRYGLSMPRFSDLGRYAAISACMVGFFWCMFEALVTTTALNTGALFAFIPGIAAIVAAVLLKDRLGRKKLIALILGAVGALWVVFRGDPERLLGLELNRGDLIFFAGCICFGFYTPLVKFFHRGEAMPVMTFWTLATGALWLSLLSLPTLIAMDWSAIELRVYLGTLYLAVFTTLITFFLTQFSTMRLGPTRVMAYSYMNPALVLALTWILGQPPPGLMVLPGVFIVLAATFVLQGWLNLPVRKAG</sequence>
<feature type="transmembrane region" description="Helical" evidence="6">
    <location>
        <begin position="135"/>
        <end position="152"/>
    </location>
</feature>
<comment type="caution">
    <text evidence="8">The sequence shown here is derived from an EMBL/GenBank/DDBJ whole genome shotgun (WGS) entry which is preliminary data.</text>
</comment>
<feature type="transmembrane region" description="Helical" evidence="6">
    <location>
        <begin position="283"/>
        <end position="305"/>
    </location>
</feature>
<feature type="transmembrane region" description="Helical" evidence="6">
    <location>
        <begin position="46"/>
        <end position="66"/>
    </location>
</feature>
<feature type="transmembrane region" description="Helical" evidence="6">
    <location>
        <begin position="167"/>
        <end position="185"/>
    </location>
</feature>
<feature type="transmembrane region" description="Helical" evidence="6">
    <location>
        <begin position="21"/>
        <end position="40"/>
    </location>
</feature>
<accession>A0A545TXN9</accession>
<keyword evidence="9" id="KW-1185">Reference proteome</keyword>
<name>A0A545TXN9_9PROT</name>
<dbReference type="InterPro" id="IPR000620">
    <property type="entry name" value="EamA_dom"/>
</dbReference>
<dbReference type="SUPFAM" id="SSF103481">
    <property type="entry name" value="Multidrug resistance efflux transporter EmrE"/>
    <property type="match status" value="1"/>
</dbReference>
<organism evidence="8 9">
    <name type="scientific">Denitrobaculum tricleocarpae</name>
    <dbReference type="NCBI Taxonomy" id="2591009"/>
    <lineage>
        <taxon>Bacteria</taxon>
        <taxon>Pseudomonadati</taxon>
        <taxon>Pseudomonadota</taxon>
        <taxon>Alphaproteobacteria</taxon>
        <taxon>Rhodospirillales</taxon>
        <taxon>Rhodospirillaceae</taxon>
        <taxon>Denitrobaculum</taxon>
    </lineage>
</organism>
<feature type="domain" description="EamA" evidence="7">
    <location>
        <begin position="22"/>
        <end position="149"/>
    </location>
</feature>
<dbReference type="RefSeq" id="WP_142895572.1">
    <property type="nucleotide sequence ID" value="NZ_ML660053.1"/>
</dbReference>
<evidence type="ECO:0000256" key="2">
    <source>
        <dbReference type="ARBA" id="ARBA00007362"/>
    </source>
</evidence>
<protein>
    <submittedName>
        <fullName evidence="8">DMT family transporter</fullName>
    </submittedName>
</protein>
<evidence type="ECO:0000313" key="8">
    <source>
        <dbReference type="EMBL" id="TQV81941.1"/>
    </source>
</evidence>
<dbReference type="InterPro" id="IPR037185">
    <property type="entry name" value="EmrE-like"/>
</dbReference>
<dbReference type="Proteomes" id="UP000315252">
    <property type="component" value="Unassembled WGS sequence"/>
</dbReference>
<evidence type="ECO:0000313" key="9">
    <source>
        <dbReference type="Proteomes" id="UP000315252"/>
    </source>
</evidence>
<evidence type="ECO:0000256" key="5">
    <source>
        <dbReference type="ARBA" id="ARBA00023136"/>
    </source>
</evidence>
<comment type="subcellular location">
    <subcellularLocation>
        <location evidence="1">Membrane</location>
        <topology evidence="1">Multi-pass membrane protein</topology>
    </subcellularLocation>
</comment>
<feature type="transmembrane region" description="Helical" evidence="6">
    <location>
        <begin position="197"/>
        <end position="216"/>
    </location>
</feature>
<proteinExistence type="inferred from homology"/>
<evidence type="ECO:0000256" key="4">
    <source>
        <dbReference type="ARBA" id="ARBA00022989"/>
    </source>
</evidence>
<evidence type="ECO:0000256" key="6">
    <source>
        <dbReference type="SAM" id="Phobius"/>
    </source>
</evidence>